<dbReference type="FunCoup" id="D6TF47">
    <property type="interactions" value="121"/>
</dbReference>
<dbReference type="Pfam" id="PF04029">
    <property type="entry name" value="2-ph_phosp"/>
    <property type="match status" value="1"/>
</dbReference>
<accession>D6TF47</accession>
<name>D6TF47_KTERA</name>
<sequence>MRLHIYFTPAEVPAVSHSASNVYIVIDVIRATTSLNVMLEQGASRVLIADTLEQAREAARIHPGSLLCGERHARPLPDFDYGNSPVQFLRQRFDERTLILTTTNGTRAFFACPETSFRLAGSFNNAHAVTGYALALARQHNSAINIVCAGEGGSFPLDDATCAGYLARELCAQQPDLVLGDSVYAALALYETYAPPRLLDYCNSARSVRNAGLAADLDLCMQINRSQIIPQVATRDRATSLLIIQQYENA</sequence>
<dbReference type="Gene3D" id="3.90.1560.10">
    <property type="entry name" value="ComB-like"/>
    <property type="match status" value="1"/>
</dbReference>
<dbReference type="GO" id="GO:0050545">
    <property type="term" value="F:sulfopyruvate decarboxylase activity"/>
    <property type="evidence" value="ECO:0007669"/>
    <property type="project" value="TreeGrafter"/>
</dbReference>
<keyword evidence="6" id="KW-0460">Magnesium</keyword>
<dbReference type="RefSeq" id="WP_007907823.1">
    <property type="nucleotide sequence ID" value="NZ_ADVG01000001.1"/>
</dbReference>
<dbReference type="EC" id="3.1.3.71" evidence="3"/>
<protein>
    <recommendedName>
        <fullName evidence="4">Probable 2-phosphosulfolactate phosphatase</fullName>
        <ecNumber evidence="3">3.1.3.71</ecNumber>
    </recommendedName>
</protein>
<evidence type="ECO:0000256" key="5">
    <source>
        <dbReference type="ARBA" id="ARBA00022801"/>
    </source>
</evidence>
<evidence type="ECO:0000256" key="3">
    <source>
        <dbReference type="ARBA" id="ARBA00012953"/>
    </source>
</evidence>
<evidence type="ECO:0000313" key="9">
    <source>
        <dbReference type="Proteomes" id="UP000004508"/>
    </source>
</evidence>
<evidence type="ECO:0000256" key="7">
    <source>
        <dbReference type="ARBA" id="ARBA00033711"/>
    </source>
</evidence>
<dbReference type="EMBL" id="ADVG01000001">
    <property type="protein sequence ID" value="EFH90447.1"/>
    <property type="molecule type" value="Genomic_DNA"/>
</dbReference>
<comment type="cofactor">
    <cofactor evidence="1">
        <name>Mg(2+)</name>
        <dbReference type="ChEBI" id="CHEBI:18420"/>
    </cofactor>
</comment>
<proteinExistence type="inferred from homology"/>
<dbReference type="PANTHER" id="PTHR37311">
    <property type="entry name" value="2-PHOSPHOSULFOLACTATE PHOSPHATASE-RELATED"/>
    <property type="match status" value="1"/>
</dbReference>
<dbReference type="OrthoDB" id="4913at2"/>
<reference evidence="8 9" key="1">
    <citation type="journal article" date="2011" name="Stand. Genomic Sci.">
        <title>Non-contiguous finished genome sequence and contextual data of the filamentous soil bacterium Ktedonobacter racemifer type strain (SOSP1-21).</title>
        <authorList>
            <person name="Chang Y.J."/>
            <person name="Land M."/>
            <person name="Hauser L."/>
            <person name="Chertkov O."/>
            <person name="Del Rio T.G."/>
            <person name="Nolan M."/>
            <person name="Copeland A."/>
            <person name="Tice H."/>
            <person name="Cheng J.F."/>
            <person name="Lucas S."/>
            <person name="Han C."/>
            <person name="Goodwin L."/>
            <person name="Pitluck S."/>
            <person name="Ivanova N."/>
            <person name="Ovchinikova G."/>
            <person name="Pati A."/>
            <person name="Chen A."/>
            <person name="Palaniappan K."/>
            <person name="Mavromatis K."/>
            <person name="Liolios K."/>
            <person name="Brettin T."/>
            <person name="Fiebig A."/>
            <person name="Rohde M."/>
            <person name="Abt B."/>
            <person name="Goker M."/>
            <person name="Detter J.C."/>
            <person name="Woyke T."/>
            <person name="Bristow J."/>
            <person name="Eisen J.A."/>
            <person name="Markowitz V."/>
            <person name="Hugenholtz P."/>
            <person name="Kyrpides N.C."/>
            <person name="Klenk H.P."/>
            <person name="Lapidus A."/>
        </authorList>
    </citation>
    <scope>NUCLEOTIDE SEQUENCE [LARGE SCALE GENOMIC DNA]</scope>
    <source>
        <strain evidence="9">DSM 44963</strain>
    </source>
</reference>
<dbReference type="SUPFAM" id="SSF142823">
    <property type="entry name" value="ComB-like"/>
    <property type="match status" value="1"/>
</dbReference>
<dbReference type="InterPro" id="IPR036702">
    <property type="entry name" value="ComB-like_sf"/>
</dbReference>
<organism evidence="8 9">
    <name type="scientific">Ktedonobacter racemifer DSM 44963</name>
    <dbReference type="NCBI Taxonomy" id="485913"/>
    <lineage>
        <taxon>Bacteria</taxon>
        <taxon>Bacillati</taxon>
        <taxon>Chloroflexota</taxon>
        <taxon>Ktedonobacteria</taxon>
        <taxon>Ktedonobacterales</taxon>
        <taxon>Ktedonobacteraceae</taxon>
        <taxon>Ktedonobacter</taxon>
    </lineage>
</organism>
<evidence type="ECO:0000256" key="2">
    <source>
        <dbReference type="ARBA" id="ARBA00009997"/>
    </source>
</evidence>
<dbReference type="STRING" id="485913.Krac_12068"/>
<comment type="caution">
    <text evidence="8">The sequence shown here is derived from an EMBL/GenBank/DDBJ whole genome shotgun (WGS) entry which is preliminary data.</text>
</comment>
<dbReference type="Proteomes" id="UP000004508">
    <property type="component" value="Unassembled WGS sequence"/>
</dbReference>
<dbReference type="GO" id="GO:0050532">
    <property type="term" value="F:2-phosphosulfolactate phosphatase activity"/>
    <property type="evidence" value="ECO:0007669"/>
    <property type="project" value="UniProtKB-EC"/>
</dbReference>
<dbReference type="PANTHER" id="PTHR37311:SF1">
    <property type="entry name" value="2-PHOSPHOSULFOLACTATE PHOSPHATASE-RELATED"/>
    <property type="match status" value="1"/>
</dbReference>
<dbReference type="eggNOG" id="COG2045">
    <property type="taxonomic scope" value="Bacteria"/>
</dbReference>
<dbReference type="InterPro" id="IPR005238">
    <property type="entry name" value="ComB-like"/>
</dbReference>
<keyword evidence="9" id="KW-1185">Reference proteome</keyword>
<evidence type="ECO:0000313" key="8">
    <source>
        <dbReference type="EMBL" id="EFH90447.1"/>
    </source>
</evidence>
<gene>
    <name evidence="8" type="ORF">Krac_12068</name>
</gene>
<evidence type="ECO:0000256" key="6">
    <source>
        <dbReference type="ARBA" id="ARBA00022842"/>
    </source>
</evidence>
<comment type="catalytic activity">
    <reaction evidence="7">
        <text>(2R)-O-phospho-3-sulfolactate + H2O = (2R)-3-sulfolactate + phosphate</text>
        <dbReference type="Rhea" id="RHEA:23416"/>
        <dbReference type="ChEBI" id="CHEBI:15377"/>
        <dbReference type="ChEBI" id="CHEBI:15597"/>
        <dbReference type="ChEBI" id="CHEBI:43474"/>
        <dbReference type="ChEBI" id="CHEBI:58738"/>
        <dbReference type="EC" id="3.1.3.71"/>
    </reaction>
</comment>
<comment type="similarity">
    <text evidence="2">Belongs to the ComB family.</text>
</comment>
<dbReference type="AlphaFoldDB" id="D6TF47"/>
<keyword evidence="5 8" id="KW-0378">Hydrolase</keyword>
<evidence type="ECO:0000256" key="1">
    <source>
        <dbReference type="ARBA" id="ARBA00001946"/>
    </source>
</evidence>
<evidence type="ECO:0000256" key="4">
    <source>
        <dbReference type="ARBA" id="ARBA00021948"/>
    </source>
</evidence>
<dbReference type="InParanoid" id="D6TF47"/>
<dbReference type="GO" id="GO:0000287">
    <property type="term" value="F:magnesium ion binding"/>
    <property type="evidence" value="ECO:0007669"/>
    <property type="project" value="InterPro"/>
</dbReference>